<sequence length="159" mass="18632">MKTNYLFPYSFKKFSGILLVISLLTLLIISAVNRDHDVIQLPVKTFAFIYDKAGIHTAYFGLTENNIIDEVLMTVFIICGIVFAFSKEKIEDEMVSKIRLESLVWATYVNYAILLICVIFIYGLSFLQVMEYNMFTLLLFFIIRFHWTLYKNSKLDNYD</sequence>
<feature type="transmembrane region" description="Helical" evidence="1">
    <location>
        <begin position="132"/>
        <end position="150"/>
    </location>
</feature>
<dbReference type="EMBL" id="REFH01000008">
    <property type="protein sequence ID" value="RMA76956.1"/>
    <property type="molecule type" value="Genomic_DNA"/>
</dbReference>
<gene>
    <name evidence="2" type="ORF">BC961_0937</name>
</gene>
<comment type="caution">
    <text evidence="2">The sequence shown here is derived from an EMBL/GenBank/DDBJ whole genome shotgun (WGS) entry which is preliminary data.</text>
</comment>
<keyword evidence="3" id="KW-1185">Reference proteome</keyword>
<evidence type="ECO:0000256" key="1">
    <source>
        <dbReference type="SAM" id="Phobius"/>
    </source>
</evidence>
<accession>A0A3L9ZWZ9</accession>
<proteinExistence type="predicted"/>
<evidence type="ECO:0000313" key="3">
    <source>
        <dbReference type="Proteomes" id="UP000280368"/>
    </source>
</evidence>
<feature type="transmembrane region" description="Helical" evidence="1">
    <location>
        <begin position="105"/>
        <end position="126"/>
    </location>
</feature>
<reference evidence="2 3" key="1">
    <citation type="submission" date="2018-10" db="EMBL/GenBank/DDBJ databases">
        <title>Genomic Encyclopedia of Archaeal and Bacterial Type Strains, Phase II (KMG-II): from individual species to whole genera.</title>
        <authorList>
            <person name="Goeker M."/>
        </authorList>
    </citation>
    <scope>NUCLEOTIDE SEQUENCE [LARGE SCALE GENOMIC DNA]</scope>
    <source>
        <strain evidence="2 3">DSM 19727</strain>
    </source>
</reference>
<evidence type="ECO:0000313" key="2">
    <source>
        <dbReference type="EMBL" id="RMA76956.1"/>
    </source>
</evidence>
<protein>
    <submittedName>
        <fullName evidence="2">Uncharacterized protein</fullName>
    </submittedName>
</protein>
<dbReference type="Proteomes" id="UP000280368">
    <property type="component" value="Unassembled WGS sequence"/>
</dbReference>
<dbReference type="RefSeq" id="WP_121924665.1">
    <property type="nucleotide sequence ID" value="NZ_CBCSGA010000006.1"/>
</dbReference>
<organism evidence="2 3">
    <name type="scientific">Flavobacterium weaverense</name>
    <dbReference type="NCBI Taxonomy" id="271156"/>
    <lineage>
        <taxon>Bacteria</taxon>
        <taxon>Pseudomonadati</taxon>
        <taxon>Bacteroidota</taxon>
        <taxon>Flavobacteriia</taxon>
        <taxon>Flavobacteriales</taxon>
        <taxon>Flavobacteriaceae</taxon>
        <taxon>Flavobacterium</taxon>
    </lineage>
</organism>
<keyword evidence="1" id="KW-1133">Transmembrane helix</keyword>
<feature type="transmembrane region" description="Helical" evidence="1">
    <location>
        <begin position="67"/>
        <end position="85"/>
    </location>
</feature>
<dbReference type="AlphaFoldDB" id="A0A3L9ZWZ9"/>
<name>A0A3L9ZWZ9_9FLAO</name>
<dbReference type="OrthoDB" id="894278at2"/>
<keyword evidence="1" id="KW-0472">Membrane</keyword>
<keyword evidence="1" id="KW-0812">Transmembrane</keyword>